<reference evidence="2 3" key="1">
    <citation type="submission" date="2018-07" db="EMBL/GenBank/DDBJ databases">
        <title>Genomic Encyclopedia of Type Strains, Phase IV (KMG-IV): sequencing the most valuable type-strain genomes for metagenomic binning, comparative biology and taxonomic classification.</title>
        <authorList>
            <person name="Goeker M."/>
        </authorList>
    </citation>
    <scope>NUCLEOTIDE SEQUENCE [LARGE SCALE GENOMIC DNA]</scope>
    <source>
        <strain evidence="2 3">DSM 16500</strain>
    </source>
</reference>
<keyword evidence="1" id="KW-0812">Transmembrane</keyword>
<dbReference type="Proteomes" id="UP000254720">
    <property type="component" value="Unassembled WGS sequence"/>
</dbReference>
<organism evidence="2 3">
    <name type="scientific">Aquicella lusitana</name>
    <dbReference type="NCBI Taxonomy" id="254246"/>
    <lineage>
        <taxon>Bacteria</taxon>
        <taxon>Pseudomonadati</taxon>
        <taxon>Pseudomonadota</taxon>
        <taxon>Gammaproteobacteria</taxon>
        <taxon>Legionellales</taxon>
        <taxon>Coxiellaceae</taxon>
        <taxon>Aquicella</taxon>
    </lineage>
</organism>
<feature type="transmembrane region" description="Helical" evidence="1">
    <location>
        <begin position="30"/>
        <end position="47"/>
    </location>
</feature>
<feature type="transmembrane region" description="Helical" evidence="1">
    <location>
        <begin position="109"/>
        <end position="136"/>
    </location>
</feature>
<evidence type="ECO:0000256" key="1">
    <source>
        <dbReference type="SAM" id="Phobius"/>
    </source>
</evidence>
<feature type="transmembrane region" description="Helical" evidence="1">
    <location>
        <begin position="67"/>
        <end position="88"/>
    </location>
</feature>
<protein>
    <recommendedName>
        <fullName evidence="4">Glycerophosphoryl diester phosphodiesterase membrane domain-containing protein</fullName>
    </recommendedName>
</protein>
<dbReference type="RefSeq" id="WP_114833840.1">
    <property type="nucleotide sequence ID" value="NZ_LR699114.1"/>
</dbReference>
<gene>
    <name evidence="2" type="ORF">C8D86_10569</name>
</gene>
<keyword evidence="1" id="KW-1133">Transmembrane helix</keyword>
<evidence type="ECO:0000313" key="3">
    <source>
        <dbReference type="Proteomes" id="UP000254720"/>
    </source>
</evidence>
<comment type="caution">
    <text evidence="2">The sequence shown here is derived from an EMBL/GenBank/DDBJ whole genome shotgun (WGS) entry which is preliminary data.</text>
</comment>
<dbReference type="OrthoDB" id="5574458at2"/>
<accession>A0A370GS61</accession>
<proteinExistence type="predicted"/>
<feature type="transmembrane region" description="Helical" evidence="1">
    <location>
        <begin position="148"/>
        <end position="181"/>
    </location>
</feature>
<sequence>MDTMLPSQPESYRPLINRSFRLYRASFSKVIWPALILSIVIFIPRLISVIVGQDILATLPAFSPYRLWQILINLVALMLFIAIMWHMYCEARGLHEPLVEDIGKGIRKAVSVFIATIIQSAILFGIAAIMLGIQILLHQYNLLFANNWVGIIATSIAFIGQFVLLLYVSVLFIFLVPLIAIEDKGILVALERSVLLAWNHWWRVFSVQLTPWISYIILLFLIRFGLGINIHIFFLQDVPHTIWTSLLHLLIFALFIPWVAALLLVQIKDLELRHELARHEQKA</sequence>
<evidence type="ECO:0000313" key="2">
    <source>
        <dbReference type="EMBL" id="RDI46545.1"/>
    </source>
</evidence>
<feature type="transmembrane region" description="Helical" evidence="1">
    <location>
        <begin position="246"/>
        <end position="265"/>
    </location>
</feature>
<evidence type="ECO:0008006" key="4">
    <source>
        <dbReference type="Google" id="ProtNLM"/>
    </source>
</evidence>
<name>A0A370GS61_9COXI</name>
<dbReference type="AlphaFoldDB" id="A0A370GS61"/>
<feature type="transmembrane region" description="Helical" evidence="1">
    <location>
        <begin position="212"/>
        <end position="234"/>
    </location>
</feature>
<keyword evidence="1" id="KW-0472">Membrane</keyword>
<dbReference type="EMBL" id="QQAX01000005">
    <property type="protein sequence ID" value="RDI46545.1"/>
    <property type="molecule type" value="Genomic_DNA"/>
</dbReference>
<keyword evidence="3" id="KW-1185">Reference proteome</keyword>